<evidence type="ECO:0000256" key="1">
    <source>
        <dbReference type="ARBA" id="ARBA00001946"/>
    </source>
</evidence>
<accession>B4SD40</accession>
<dbReference type="CDD" id="cd04666">
    <property type="entry name" value="NUDIX_DIPP2_like_Nudt4"/>
    <property type="match status" value="1"/>
</dbReference>
<evidence type="ECO:0000259" key="5">
    <source>
        <dbReference type="PROSITE" id="PS51462"/>
    </source>
</evidence>
<evidence type="ECO:0000313" key="6">
    <source>
        <dbReference type="EMBL" id="ACF44299.1"/>
    </source>
</evidence>
<protein>
    <submittedName>
        <fullName evidence="6">NUDIX hydrolase</fullName>
    </submittedName>
</protein>
<sequence length="156" mass="17818">MAALGALCSRGCAGTILFNTCVMAVRYKRVFKQSGVIPVLDNRLVLITSRKSERWIIPKGYVEKGLTPAESAAKEAYEEAGLIGVVHHKEAGQYRYSKFGKLFSVQVYPLFIETMLDEWDEMHDRRRKLVTPSEAIEMVCHEDLRRIIADFFLNNF</sequence>
<dbReference type="Pfam" id="PF00293">
    <property type="entry name" value="NUDIX"/>
    <property type="match status" value="1"/>
</dbReference>
<keyword evidence="7" id="KW-1185">Reference proteome</keyword>
<gene>
    <name evidence="6" type="ordered locus">Ppha_2092</name>
</gene>
<dbReference type="PANTHER" id="PTHR12629">
    <property type="entry name" value="DIPHOSPHOINOSITOL POLYPHOSPHATE PHOSPHOHYDROLASE"/>
    <property type="match status" value="1"/>
</dbReference>
<dbReference type="KEGG" id="pph:Ppha_2092"/>
<dbReference type="eggNOG" id="COG1051">
    <property type="taxonomic scope" value="Bacteria"/>
</dbReference>
<dbReference type="HOGENOM" id="CLU_037162_8_1_10"/>
<dbReference type="Gene3D" id="3.90.79.10">
    <property type="entry name" value="Nucleoside Triphosphate Pyrophosphohydrolase"/>
    <property type="match status" value="1"/>
</dbReference>
<keyword evidence="2" id="KW-0479">Metal-binding</keyword>
<keyword evidence="3 6" id="KW-0378">Hydrolase</keyword>
<dbReference type="PROSITE" id="PS51462">
    <property type="entry name" value="NUDIX"/>
    <property type="match status" value="1"/>
</dbReference>
<name>B4SD40_PELPB</name>
<dbReference type="EMBL" id="CP001110">
    <property type="protein sequence ID" value="ACF44299.1"/>
    <property type="molecule type" value="Genomic_DNA"/>
</dbReference>
<dbReference type="GO" id="GO:0005737">
    <property type="term" value="C:cytoplasm"/>
    <property type="evidence" value="ECO:0007669"/>
    <property type="project" value="TreeGrafter"/>
</dbReference>
<proteinExistence type="predicted"/>
<dbReference type="PANTHER" id="PTHR12629:SF0">
    <property type="entry name" value="DIPHOSPHOINOSITOL-POLYPHOSPHATE DIPHOSPHATASE"/>
    <property type="match status" value="1"/>
</dbReference>
<dbReference type="SUPFAM" id="SSF55811">
    <property type="entry name" value="Nudix"/>
    <property type="match status" value="1"/>
</dbReference>
<evidence type="ECO:0000313" key="7">
    <source>
        <dbReference type="Proteomes" id="UP000002724"/>
    </source>
</evidence>
<evidence type="ECO:0000256" key="2">
    <source>
        <dbReference type="ARBA" id="ARBA00022723"/>
    </source>
</evidence>
<reference evidence="6 7" key="1">
    <citation type="submission" date="2008-06" db="EMBL/GenBank/DDBJ databases">
        <title>Complete sequence of Pelodictyon phaeoclathratiforme BU-1.</title>
        <authorList>
            <consortium name="US DOE Joint Genome Institute"/>
            <person name="Lucas S."/>
            <person name="Copeland A."/>
            <person name="Lapidus A."/>
            <person name="Glavina del Rio T."/>
            <person name="Dalin E."/>
            <person name="Tice H."/>
            <person name="Bruce D."/>
            <person name="Goodwin L."/>
            <person name="Pitluck S."/>
            <person name="Schmutz J."/>
            <person name="Larimer F."/>
            <person name="Land M."/>
            <person name="Hauser L."/>
            <person name="Kyrpides N."/>
            <person name="Mikhailova N."/>
            <person name="Liu Z."/>
            <person name="Li T."/>
            <person name="Zhao F."/>
            <person name="Overmann J."/>
            <person name="Bryant D.A."/>
            <person name="Richardson P."/>
        </authorList>
    </citation>
    <scope>NUCLEOTIDE SEQUENCE [LARGE SCALE GENOMIC DNA]</scope>
    <source>
        <strain evidence="7">DSM 5477 / BU-1</strain>
    </source>
</reference>
<evidence type="ECO:0000256" key="3">
    <source>
        <dbReference type="ARBA" id="ARBA00022801"/>
    </source>
</evidence>
<keyword evidence="4" id="KW-0460">Magnesium</keyword>
<dbReference type="Proteomes" id="UP000002724">
    <property type="component" value="Chromosome"/>
</dbReference>
<evidence type="ECO:0000256" key="4">
    <source>
        <dbReference type="ARBA" id="ARBA00022842"/>
    </source>
</evidence>
<comment type="cofactor">
    <cofactor evidence="1">
        <name>Mg(2+)</name>
        <dbReference type="ChEBI" id="CHEBI:18420"/>
    </cofactor>
</comment>
<feature type="domain" description="Nudix hydrolase" evidence="5">
    <location>
        <begin position="8"/>
        <end position="153"/>
    </location>
</feature>
<dbReference type="GO" id="GO:0016462">
    <property type="term" value="F:pyrophosphatase activity"/>
    <property type="evidence" value="ECO:0007669"/>
    <property type="project" value="InterPro"/>
</dbReference>
<dbReference type="InterPro" id="IPR015797">
    <property type="entry name" value="NUDIX_hydrolase-like_dom_sf"/>
</dbReference>
<organism evidence="6 7">
    <name type="scientific">Pelodictyon phaeoclathratiforme (strain DSM 5477 / BU-1)</name>
    <dbReference type="NCBI Taxonomy" id="324925"/>
    <lineage>
        <taxon>Bacteria</taxon>
        <taxon>Pseudomonadati</taxon>
        <taxon>Chlorobiota</taxon>
        <taxon>Chlorobiia</taxon>
        <taxon>Chlorobiales</taxon>
        <taxon>Chlorobiaceae</taxon>
        <taxon>Chlorobium/Pelodictyon group</taxon>
        <taxon>Pelodictyon</taxon>
    </lineage>
</organism>
<dbReference type="InterPro" id="IPR047198">
    <property type="entry name" value="DDP-like_NUDIX"/>
</dbReference>
<dbReference type="STRING" id="324925.Ppha_2092"/>
<dbReference type="InterPro" id="IPR000086">
    <property type="entry name" value="NUDIX_hydrolase_dom"/>
</dbReference>
<dbReference type="GO" id="GO:0046872">
    <property type="term" value="F:metal ion binding"/>
    <property type="evidence" value="ECO:0007669"/>
    <property type="project" value="UniProtKB-KW"/>
</dbReference>
<dbReference type="AlphaFoldDB" id="B4SD40"/>